<keyword evidence="2" id="KW-1185">Reference proteome</keyword>
<proteinExistence type="predicted"/>
<dbReference type="OrthoDB" id="2305901at2759"/>
<sequence length="448" mass="49847">MDSALPPEIITGILSFADNKSLFCAIQVNRLCASIGTDLLWSSSTERALQSIVPLRRQCYANKICSLLVESCPKEWHKDIDDDMVLGDLEFPKLRSLKVGPYNYGRSIGHLVQPSLRSFNWSGVTKEDILAVLASRCSNLLELQLDHGFAFRRPEHLLALFENQPSLRKIELSSDMYHLITKETIVCLASLIDLRSLHLSLPRSLDPSWHGGPEQVQYLYETVKEPFGHLEQFTCSGYTAGLSSVLANAAVPFSVALRVLSPAGPLLACIASLSNLCALSLDCHKYTNFSVAEIMELRHLTKLKSLTIQKYRQTLESEPWTEEQMTVFFSSFPELEHINLDIEANIGTTALISLTKSPKLKSIRLPGKFNLGELKGVNANFPALESLALVGLTETDLSASDIVHLLLEHASLLNDVELGTIGHQQLDLLSEVKKYFDECRTRSPDPSR</sequence>
<accession>A0A9P4IXE8</accession>
<dbReference type="Proteomes" id="UP000799439">
    <property type="component" value="Unassembled WGS sequence"/>
</dbReference>
<dbReference type="EMBL" id="ML996088">
    <property type="protein sequence ID" value="KAF2151411.1"/>
    <property type="molecule type" value="Genomic_DNA"/>
</dbReference>
<evidence type="ECO:0008006" key="3">
    <source>
        <dbReference type="Google" id="ProtNLM"/>
    </source>
</evidence>
<evidence type="ECO:0000313" key="1">
    <source>
        <dbReference type="EMBL" id="KAF2151411.1"/>
    </source>
</evidence>
<name>A0A9P4IXE8_9PEZI</name>
<organism evidence="1 2">
    <name type="scientific">Myriangium duriaei CBS 260.36</name>
    <dbReference type="NCBI Taxonomy" id="1168546"/>
    <lineage>
        <taxon>Eukaryota</taxon>
        <taxon>Fungi</taxon>
        <taxon>Dikarya</taxon>
        <taxon>Ascomycota</taxon>
        <taxon>Pezizomycotina</taxon>
        <taxon>Dothideomycetes</taxon>
        <taxon>Dothideomycetidae</taxon>
        <taxon>Myriangiales</taxon>
        <taxon>Myriangiaceae</taxon>
        <taxon>Myriangium</taxon>
    </lineage>
</organism>
<dbReference type="Gene3D" id="3.80.10.10">
    <property type="entry name" value="Ribonuclease Inhibitor"/>
    <property type="match status" value="2"/>
</dbReference>
<gene>
    <name evidence="1" type="ORF">K461DRAFT_295467</name>
</gene>
<protein>
    <recommendedName>
        <fullName evidence="3">F-box domain-containing protein</fullName>
    </recommendedName>
</protein>
<comment type="caution">
    <text evidence="1">The sequence shown here is derived from an EMBL/GenBank/DDBJ whole genome shotgun (WGS) entry which is preliminary data.</text>
</comment>
<reference evidence="1" key="1">
    <citation type="journal article" date="2020" name="Stud. Mycol.">
        <title>101 Dothideomycetes genomes: a test case for predicting lifestyles and emergence of pathogens.</title>
        <authorList>
            <person name="Haridas S."/>
            <person name="Albert R."/>
            <person name="Binder M."/>
            <person name="Bloem J."/>
            <person name="Labutti K."/>
            <person name="Salamov A."/>
            <person name="Andreopoulos B."/>
            <person name="Baker S."/>
            <person name="Barry K."/>
            <person name="Bills G."/>
            <person name="Bluhm B."/>
            <person name="Cannon C."/>
            <person name="Castanera R."/>
            <person name="Culley D."/>
            <person name="Daum C."/>
            <person name="Ezra D."/>
            <person name="Gonzalez J."/>
            <person name="Henrissat B."/>
            <person name="Kuo A."/>
            <person name="Liang C."/>
            <person name="Lipzen A."/>
            <person name="Lutzoni F."/>
            <person name="Magnuson J."/>
            <person name="Mondo S."/>
            <person name="Nolan M."/>
            <person name="Ohm R."/>
            <person name="Pangilinan J."/>
            <person name="Park H.-J."/>
            <person name="Ramirez L."/>
            <person name="Alfaro M."/>
            <person name="Sun H."/>
            <person name="Tritt A."/>
            <person name="Yoshinaga Y."/>
            <person name="Zwiers L.-H."/>
            <person name="Turgeon B."/>
            <person name="Goodwin S."/>
            <person name="Spatafora J."/>
            <person name="Crous P."/>
            <person name="Grigoriev I."/>
        </authorList>
    </citation>
    <scope>NUCLEOTIDE SEQUENCE</scope>
    <source>
        <strain evidence="1">CBS 260.36</strain>
    </source>
</reference>
<dbReference type="SUPFAM" id="SSF52047">
    <property type="entry name" value="RNI-like"/>
    <property type="match status" value="1"/>
</dbReference>
<evidence type="ECO:0000313" key="2">
    <source>
        <dbReference type="Proteomes" id="UP000799439"/>
    </source>
</evidence>
<dbReference type="AlphaFoldDB" id="A0A9P4IXE8"/>
<dbReference type="InterPro" id="IPR032675">
    <property type="entry name" value="LRR_dom_sf"/>
</dbReference>